<gene>
    <name evidence="1" type="ORF">G3I71_04880</name>
</gene>
<reference evidence="1" key="1">
    <citation type="submission" date="2020-01" db="EMBL/GenBank/DDBJ databases">
        <title>Insect and environment-associated Actinomycetes.</title>
        <authorList>
            <person name="Currrie C."/>
            <person name="Chevrette M."/>
            <person name="Carlson C."/>
            <person name="Stubbendieck R."/>
            <person name="Wendt-Pienkowski E."/>
        </authorList>
    </citation>
    <scope>NUCLEOTIDE SEQUENCE</scope>
    <source>
        <strain evidence="1">SID12501</strain>
    </source>
</reference>
<accession>A0A6B3BFH0</accession>
<name>A0A6B3BFH0_9ACTN</name>
<protein>
    <submittedName>
        <fullName evidence="1">Uncharacterized protein</fullName>
    </submittedName>
</protein>
<dbReference type="EMBL" id="JAAGLU010000003">
    <property type="protein sequence ID" value="NEC85207.1"/>
    <property type="molecule type" value="Genomic_DNA"/>
</dbReference>
<dbReference type="AlphaFoldDB" id="A0A6B3BFH0"/>
<comment type="caution">
    <text evidence="1">The sequence shown here is derived from an EMBL/GenBank/DDBJ whole genome shotgun (WGS) entry which is preliminary data.</text>
</comment>
<sequence length="69" mass="7606">MAAEDRDIGCRGGCAGRRLRCRGREGGRTQPFGVRPVRDSDRGRLSVIDLVLVVTRVSLNPVGFAVHEW</sequence>
<dbReference type="RefSeq" id="WP_164312650.1">
    <property type="nucleotide sequence ID" value="NZ_JAAGLU010000003.1"/>
</dbReference>
<organism evidence="1">
    <name type="scientific">Streptomyces sp. SID12501</name>
    <dbReference type="NCBI Taxonomy" id="2706042"/>
    <lineage>
        <taxon>Bacteria</taxon>
        <taxon>Bacillati</taxon>
        <taxon>Actinomycetota</taxon>
        <taxon>Actinomycetes</taxon>
        <taxon>Kitasatosporales</taxon>
        <taxon>Streptomycetaceae</taxon>
        <taxon>Streptomyces</taxon>
    </lineage>
</organism>
<proteinExistence type="predicted"/>
<evidence type="ECO:0000313" key="1">
    <source>
        <dbReference type="EMBL" id="NEC85207.1"/>
    </source>
</evidence>